<reference evidence="1" key="1">
    <citation type="submission" date="2021-01" db="EMBL/GenBank/DDBJ databases">
        <title>Fulvivirga kasyanovii gen. nov., sp nov., a novel member of the phylum Bacteroidetes isolated from seawater in a mussel farm.</title>
        <authorList>
            <person name="Zhao L.-H."/>
            <person name="Wang Z.-J."/>
        </authorList>
    </citation>
    <scope>NUCLEOTIDE SEQUENCE</scope>
    <source>
        <strain evidence="1">29W222</strain>
    </source>
</reference>
<protein>
    <submittedName>
        <fullName evidence="1">Uncharacterized protein</fullName>
    </submittedName>
</protein>
<comment type="caution">
    <text evidence="1">The sequence shown here is derived from an EMBL/GenBank/DDBJ whole genome shotgun (WGS) entry which is preliminary data.</text>
</comment>
<sequence>MNGIEYYPVEVLRKEYNWKDKRTIIGNLQKLGVRIIRKGGKAWFSVNELNRAFTIEEKVRKKMGYQPKSEFATLDYRLCD</sequence>
<accession>A0A937KD43</accession>
<dbReference type="AlphaFoldDB" id="A0A937KD43"/>
<proteinExistence type="predicted"/>
<keyword evidence="2" id="KW-1185">Reference proteome</keyword>
<organism evidence="1 2">
    <name type="scientific">Fulvivirga marina</name>
    <dbReference type="NCBI Taxonomy" id="2494733"/>
    <lineage>
        <taxon>Bacteria</taxon>
        <taxon>Pseudomonadati</taxon>
        <taxon>Bacteroidota</taxon>
        <taxon>Cytophagia</taxon>
        <taxon>Cytophagales</taxon>
        <taxon>Fulvivirgaceae</taxon>
        <taxon>Fulvivirga</taxon>
    </lineage>
</organism>
<name>A0A937KD43_9BACT</name>
<evidence type="ECO:0000313" key="1">
    <source>
        <dbReference type="EMBL" id="MBL6445655.1"/>
    </source>
</evidence>
<evidence type="ECO:0000313" key="2">
    <source>
        <dbReference type="Proteomes" id="UP000614216"/>
    </source>
</evidence>
<dbReference type="RefSeq" id="WP_202855194.1">
    <property type="nucleotide sequence ID" value="NZ_JAEUGD010000016.1"/>
</dbReference>
<gene>
    <name evidence="1" type="ORF">JMN32_05005</name>
</gene>
<dbReference type="Proteomes" id="UP000614216">
    <property type="component" value="Unassembled WGS sequence"/>
</dbReference>
<dbReference type="EMBL" id="JAEUGD010000016">
    <property type="protein sequence ID" value="MBL6445655.1"/>
    <property type="molecule type" value="Genomic_DNA"/>
</dbReference>